<reference evidence="2 3" key="1">
    <citation type="submission" date="2015-09" db="EMBL/GenBank/DDBJ databases">
        <authorList>
            <consortium name="Pathogen Informatics"/>
        </authorList>
    </citation>
    <scope>NUCLEOTIDE SEQUENCE [LARGE SCALE GENOMIC DNA]</scope>
    <source>
        <strain evidence="2 3">2789STDY5608823</strain>
    </source>
</reference>
<dbReference type="Proteomes" id="UP000095468">
    <property type="component" value="Unassembled WGS sequence"/>
</dbReference>
<evidence type="ECO:0008006" key="4">
    <source>
        <dbReference type="Google" id="ProtNLM"/>
    </source>
</evidence>
<evidence type="ECO:0000256" key="1">
    <source>
        <dbReference type="SAM" id="SignalP"/>
    </source>
</evidence>
<dbReference type="RefSeq" id="WP_156327734.1">
    <property type="nucleotide sequence ID" value="NZ_CYYP01000024.1"/>
</dbReference>
<gene>
    <name evidence="2" type="ORF">ERS852381_01888</name>
</gene>
<accession>A0A174GBX4</accession>
<name>A0A174GBX4_9ACTN</name>
<evidence type="ECO:0000313" key="3">
    <source>
        <dbReference type="Proteomes" id="UP000095468"/>
    </source>
</evidence>
<protein>
    <recommendedName>
        <fullName evidence="4">Tat pathway signal sequence domain protein</fullName>
    </recommendedName>
</protein>
<dbReference type="InterPro" id="IPR006311">
    <property type="entry name" value="TAT_signal"/>
</dbReference>
<sequence length="217" mass="22943">MSTTKNLFITRRSILTAAALGGLSLITPNGAFADGYNSETVEFLAFPDLSESDVEAIVRQRAEQEAALIIEEAMSSDDIELYATRGRPSYSTVYGSVQTKASGWHDVAGQPSGGVHIDGGGYIHVQPSGGGSVSVSVPLPNGVGSIGVSIPLAKRNMSATGYSIKIDGAGFWKATANVEHKVQPFVVYETVNGVKKVYKKAATNNFFRLSLGKRKVG</sequence>
<feature type="signal peptide" evidence="1">
    <location>
        <begin position="1"/>
        <end position="33"/>
    </location>
</feature>
<proteinExistence type="predicted"/>
<dbReference type="PROSITE" id="PS51318">
    <property type="entry name" value="TAT"/>
    <property type="match status" value="1"/>
</dbReference>
<dbReference type="EMBL" id="CYYP01000024">
    <property type="protein sequence ID" value="CUO58379.1"/>
    <property type="molecule type" value="Genomic_DNA"/>
</dbReference>
<organism evidence="2 3">
    <name type="scientific">Collinsella aerofaciens</name>
    <dbReference type="NCBI Taxonomy" id="74426"/>
    <lineage>
        <taxon>Bacteria</taxon>
        <taxon>Bacillati</taxon>
        <taxon>Actinomycetota</taxon>
        <taxon>Coriobacteriia</taxon>
        <taxon>Coriobacteriales</taxon>
        <taxon>Coriobacteriaceae</taxon>
        <taxon>Collinsella</taxon>
    </lineage>
</organism>
<keyword evidence="1" id="KW-0732">Signal</keyword>
<dbReference type="AlphaFoldDB" id="A0A174GBX4"/>
<feature type="chain" id="PRO_5008022400" description="Tat pathway signal sequence domain protein" evidence="1">
    <location>
        <begin position="34"/>
        <end position="217"/>
    </location>
</feature>
<evidence type="ECO:0000313" key="2">
    <source>
        <dbReference type="EMBL" id="CUO58379.1"/>
    </source>
</evidence>